<feature type="domain" description="Peptidase S9 prolyl oligopeptidase catalytic" evidence="2">
    <location>
        <begin position="176"/>
        <end position="243"/>
    </location>
</feature>
<dbReference type="Pfam" id="PF00326">
    <property type="entry name" value="Peptidase_S9"/>
    <property type="match status" value="1"/>
</dbReference>
<dbReference type="GO" id="GO:0016787">
    <property type="term" value="F:hydrolase activity"/>
    <property type="evidence" value="ECO:0007669"/>
    <property type="project" value="UniProtKB-KW"/>
</dbReference>
<dbReference type="PANTHER" id="PTHR22946">
    <property type="entry name" value="DIENELACTONE HYDROLASE DOMAIN-CONTAINING PROTEIN-RELATED"/>
    <property type="match status" value="1"/>
</dbReference>
<dbReference type="PANTHER" id="PTHR22946:SF9">
    <property type="entry name" value="POLYKETIDE TRANSFERASE AF380"/>
    <property type="match status" value="1"/>
</dbReference>
<evidence type="ECO:0000313" key="4">
    <source>
        <dbReference type="Proteomes" id="UP001597120"/>
    </source>
</evidence>
<dbReference type="EC" id="3.4.-.-" evidence="3"/>
<dbReference type="InterPro" id="IPR050261">
    <property type="entry name" value="FrsA_esterase"/>
</dbReference>
<sequence length="344" mass="39078">MKHGYELSELNSSGIPHLLDQIETAEQWQQKRSQIYTRWMEVVGGLPNREGLEYEIRSESKEPDHIRLHLTYRTADGDRVPAYLLIPGHQSSPSPGARYPAVLALHPTAPEGKDDVATLSGREGRRYGLELVSRGYVVLAPDTITAGERIYAGSQAYQTAPFYERHNEWSAVGKMMLDHQYGLDLLTSLEFVDGERIGAIGHSLGGYNAFFLAGVDRRVKAVVSSCGFSTFTGDEETHRWGRRDWFSHLPVISDEVERGQVPFEFHEIAALAAPVPFFNWSAQQDRIFPHWKPILEAMGELDQLYTWLGAKERFVSLMGNSGHDFPDEIRLLAYRFLDRWLRQS</sequence>
<keyword evidence="1 3" id="KW-0378">Hydrolase</keyword>
<dbReference type="InterPro" id="IPR029058">
    <property type="entry name" value="AB_hydrolase_fold"/>
</dbReference>
<proteinExistence type="predicted"/>
<evidence type="ECO:0000256" key="1">
    <source>
        <dbReference type="ARBA" id="ARBA00022801"/>
    </source>
</evidence>
<accession>A0ABW3D5F2</accession>
<dbReference type="RefSeq" id="WP_379285395.1">
    <property type="nucleotide sequence ID" value="NZ_JBHTIU010000001.1"/>
</dbReference>
<reference evidence="4" key="1">
    <citation type="journal article" date="2019" name="Int. J. Syst. Evol. Microbiol.">
        <title>The Global Catalogue of Microorganisms (GCM) 10K type strain sequencing project: providing services to taxonomists for standard genome sequencing and annotation.</title>
        <authorList>
            <consortium name="The Broad Institute Genomics Platform"/>
            <consortium name="The Broad Institute Genome Sequencing Center for Infectious Disease"/>
            <person name="Wu L."/>
            <person name="Ma J."/>
        </authorList>
    </citation>
    <scope>NUCLEOTIDE SEQUENCE [LARGE SCALE GENOMIC DNA]</scope>
    <source>
        <strain evidence="4">CCUG 57263</strain>
    </source>
</reference>
<dbReference type="InterPro" id="IPR001375">
    <property type="entry name" value="Peptidase_S9_cat"/>
</dbReference>
<keyword evidence="4" id="KW-1185">Reference proteome</keyword>
<name>A0ABW3D5F2_9BACL</name>
<evidence type="ECO:0000313" key="3">
    <source>
        <dbReference type="EMBL" id="MFD0867617.1"/>
    </source>
</evidence>
<organism evidence="3 4">
    <name type="scientific">Paenibacillus residui</name>
    <dbReference type="NCBI Taxonomy" id="629724"/>
    <lineage>
        <taxon>Bacteria</taxon>
        <taxon>Bacillati</taxon>
        <taxon>Bacillota</taxon>
        <taxon>Bacilli</taxon>
        <taxon>Bacillales</taxon>
        <taxon>Paenibacillaceae</taxon>
        <taxon>Paenibacillus</taxon>
    </lineage>
</organism>
<dbReference type="Gene3D" id="3.40.50.1820">
    <property type="entry name" value="alpha/beta hydrolase"/>
    <property type="match status" value="1"/>
</dbReference>
<dbReference type="SUPFAM" id="SSF53474">
    <property type="entry name" value="alpha/beta-Hydrolases"/>
    <property type="match status" value="1"/>
</dbReference>
<dbReference type="Proteomes" id="UP001597120">
    <property type="component" value="Unassembled WGS sequence"/>
</dbReference>
<protein>
    <submittedName>
        <fullName evidence="3">Alpha/beta hydrolase family protein</fullName>
        <ecNumber evidence="3">3.4.-.-</ecNumber>
    </submittedName>
</protein>
<comment type="caution">
    <text evidence="3">The sequence shown here is derived from an EMBL/GenBank/DDBJ whole genome shotgun (WGS) entry which is preliminary data.</text>
</comment>
<dbReference type="EMBL" id="JBHTIU010000001">
    <property type="protein sequence ID" value="MFD0867617.1"/>
    <property type="molecule type" value="Genomic_DNA"/>
</dbReference>
<evidence type="ECO:0000259" key="2">
    <source>
        <dbReference type="Pfam" id="PF00326"/>
    </source>
</evidence>
<gene>
    <name evidence="3" type="ORF">ACFQ03_00465</name>
</gene>